<feature type="domain" description="C2H2-type" evidence="1">
    <location>
        <begin position="26"/>
        <end position="48"/>
    </location>
</feature>
<dbReference type="Proteomes" id="UP000027265">
    <property type="component" value="Unassembled WGS sequence"/>
</dbReference>
<sequence>MQASSIVLSADKIIAHAKDVLTPLKCEWDACSSLLSSWMLLQKHLHVHPCQKGQVYECRISRCAGRHHKTSHDFRSHIDMSHMSRINLPCPALGCSETFGKHIQILTHFDDAHSNLLRIHIDPSTTLKPTWRPFQPQPNPPRLLPQAPVASWELWSHVTAANTVHPVSSARPLGRKWSRLDVRDDDDEPESIPMDDFPKLSDEVRNQFNRRELHAFVLRCKQPEPWNQLLSRPQRWVEGPHRVQEDEELPLSEGYEGFSLRYDELEVKELIDGSGEWPTE</sequence>
<name>A0A067QDM5_9AGAM</name>
<dbReference type="OrthoDB" id="2576496at2759"/>
<gene>
    <name evidence="2" type="ORF">JAAARDRAFT_31059</name>
</gene>
<dbReference type="InParanoid" id="A0A067QDM5"/>
<organism evidence="2 3">
    <name type="scientific">Jaapia argillacea MUCL 33604</name>
    <dbReference type="NCBI Taxonomy" id="933084"/>
    <lineage>
        <taxon>Eukaryota</taxon>
        <taxon>Fungi</taxon>
        <taxon>Dikarya</taxon>
        <taxon>Basidiomycota</taxon>
        <taxon>Agaricomycotina</taxon>
        <taxon>Agaricomycetes</taxon>
        <taxon>Agaricomycetidae</taxon>
        <taxon>Jaapiales</taxon>
        <taxon>Jaapiaceae</taxon>
        <taxon>Jaapia</taxon>
    </lineage>
</organism>
<dbReference type="HOGENOM" id="CLU_089025_0_0_1"/>
<dbReference type="PROSITE" id="PS00028">
    <property type="entry name" value="ZINC_FINGER_C2H2_1"/>
    <property type="match status" value="2"/>
</dbReference>
<keyword evidence="3" id="KW-1185">Reference proteome</keyword>
<evidence type="ECO:0000259" key="1">
    <source>
        <dbReference type="PROSITE" id="PS00028"/>
    </source>
</evidence>
<dbReference type="STRING" id="933084.A0A067QDM5"/>
<feature type="domain" description="C2H2-type" evidence="1">
    <location>
        <begin position="90"/>
        <end position="113"/>
    </location>
</feature>
<reference evidence="3" key="1">
    <citation type="journal article" date="2014" name="Proc. Natl. Acad. Sci. U.S.A.">
        <title>Extensive sampling of basidiomycete genomes demonstrates inadequacy of the white-rot/brown-rot paradigm for wood decay fungi.</title>
        <authorList>
            <person name="Riley R."/>
            <person name="Salamov A.A."/>
            <person name="Brown D.W."/>
            <person name="Nagy L.G."/>
            <person name="Floudas D."/>
            <person name="Held B.W."/>
            <person name="Levasseur A."/>
            <person name="Lombard V."/>
            <person name="Morin E."/>
            <person name="Otillar R."/>
            <person name="Lindquist E.A."/>
            <person name="Sun H."/>
            <person name="LaButti K.M."/>
            <person name="Schmutz J."/>
            <person name="Jabbour D."/>
            <person name="Luo H."/>
            <person name="Baker S.E."/>
            <person name="Pisabarro A.G."/>
            <person name="Walton J.D."/>
            <person name="Blanchette R.A."/>
            <person name="Henrissat B."/>
            <person name="Martin F."/>
            <person name="Cullen D."/>
            <person name="Hibbett D.S."/>
            <person name="Grigoriev I.V."/>
        </authorList>
    </citation>
    <scope>NUCLEOTIDE SEQUENCE [LARGE SCALE GENOMIC DNA]</scope>
    <source>
        <strain evidence="3">MUCL 33604</strain>
    </source>
</reference>
<dbReference type="InterPro" id="IPR013087">
    <property type="entry name" value="Znf_C2H2_type"/>
</dbReference>
<evidence type="ECO:0000313" key="2">
    <source>
        <dbReference type="EMBL" id="KDQ61597.1"/>
    </source>
</evidence>
<evidence type="ECO:0000313" key="3">
    <source>
        <dbReference type="Proteomes" id="UP000027265"/>
    </source>
</evidence>
<dbReference type="SMART" id="SM00355">
    <property type="entry name" value="ZnF_C2H2"/>
    <property type="match status" value="3"/>
</dbReference>
<dbReference type="AlphaFoldDB" id="A0A067QDM5"/>
<protein>
    <recommendedName>
        <fullName evidence="1">C2H2-type domain-containing protein</fullName>
    </recommendedName>
</protein>
<accession>A0A067QDM5</accession>
<dbReference type="EMBL" id="KL197712">
    <property type="protein sequence ID" value="KDQ61597.1"/>
    <property type="molecule type" value="Genomic_DNA"/>
</dbReference>
<proteinExistence type="predicted"/>